<keyword evidence="1" id="KW-0540">Nuclease</keyword>
<protein>
    <submittedName>
        <fullName evidence="1">Hnh endonuclease</fullName>
    </submittedName>
</protein>
<dbReference type="GO" id="GO:0004519">
    <property type="term" value="F:endonuclease activity"/>
    <property type="evidence" value="ECO:0007669"/>
    <property type="project" value="UniProtKB-KW"/>
</dbReference>
<keyword evidence="1" id="KW-0378">Hydrolase</keyword>
<reference evidence="1 2" key="1">
    <citation type="journal article" date="2015" name="Genome Announc.">
        <title>Whole-Genome Sequence of Leptospira interrogans Serovar Hardjo Subtype Hardjoprajitno Strain Norma, Isolated from Cattle in a Leptospirosis Outbreak in Brazil.</title>
        <authorList>
            <person name="Cosate M.R."/>
            <person name="Soares S.C."/>
            <person name="Mendes T.A."/>
            <person name="Raittz R.T."/>
            <person name="Moreira E.C."/>
            <person name="Leite R."/>
            <person name="Fernandes G.R."/>
            <person name="Haddad J.P."/>
            <person name="Ortega J.M."/>
        </authorList>
    </citation>
    <scope>NUCLEOTIDE SEQUENCE [LARGE SCALE GENOMIC DNA]</scope>
    <source>
        <strain evidence="1 2">Norma</strain>
    </source>
</reference>
<evidence type="ECO:0000313" key="2">
    <source>
        <dbReference type="Proteomes" id="UP000056502"/>
    </source>
</evidence>
<gene>
    <name evidence="1" type="ORF">G436_1980</name>
</gene>
<dbReference type="EMBL" id="CP012603">
    <property type="protein sequence ID" value="ALE39166.1"/>
    <property type="molecule type" value="Genomic_DNA"/>
</dbReference>
<accession>A0A0M5LD90</accession>
<organism evidence="1">
    <name type="scientific">Leptospira interrogans serovar Hardjo str. Norma</name>
    <dbReference type="NCBI Taxonomy" id="1279460"/>
    <lineage>
        <taxon>Bacteria</taxon>
        <taxon>Pseudomonadati</taxon>
        <taxon>Spirochaetota</taxon>
        <taxon>Spirochaetia</taxon>
        <taxon>Leptospirales</taxon>
        <taxon>Leptospiraceae</taxon>
        <taxon>Leptospira</taxon>
    </lineage>
</organism>
<keyword evidence="1" id="KW-0255">Endonuclease</keyword>
<dbReference type="AlphaFoldDB" id="A0A0M5LD90"/>
<dbReference type="RefSeq" id="WP_002187518.1">
    <property type="nucleotide sequence ID" value="NZ_CP012603.1"/>
</dbReference>
<proteinExistence type="predicted"/>
<evidence type="ECO:0000313" key="1">
    <source>
        <dbReference type="EMBL" id="ALE39166.1"/>
    </source>
</evidence>
<dbReference type="Proteomes" id="UP000056502">
    <property type="component" value="Chromosome I"/>
</dbReference>
<sequence>MSNKTFFDFRLTPDPHYFATGTIGKITADENRKRSYFAEILDFIPFRRPVKFKNGAYLEEIPPNRIKNWWRDGVRKISKKIYEEILVLGEIVELNGTRDQVSIFETTFE</sequence>
<name>A0A0M5LD90_LEPIR</name>
<dbReference type="PATRIC" id="fig|1279460.3.peg.1993"/>